<proteinExistence type="predicted"/>
<reference evidence="1" key="1">
    <citation type="submission" date="2021-06" db="EMBL/GenBank/DDBJ databases">
        <authorList>
            <person name="Hodson N. C."/>
            <person name="Mongue J. A."/>
            <person name="Jaron S. K."/>
        </authorList>
    </citation>
    <scope>NUCLEOTIDE SEQUENCE</scope>
</reference>
<dbReference type="EMBL" id="CAJVCH010017638">
    <property type="protein sequence ID" value="CAG7683964.1"/>
    <property type="molecule type" value="Genomic_DNA"/>
</dbReference>
<evidence type="ECO:0000313" key="1">
    <source>
        <dbReference type="EMBL" id="CAG7683964.1"/>
    </source>
</evidence>
<dbReference type="AlphaFoldDB" id="A0A8J2NST9"/>
<name>A0A8J2NST9_9HEXA</name>
<accession>A0A8J2NST9</accession>
<keyword evidence="2" id="KW-1185">Reference proteome</keyword>
<protein>
    <submittedName>
        <fullName evidence="1">Uncharacterized protein</fullName>
    </submittedName>
</protein>
<dbReference type="Proteomes" id="UP000708208">
    <property type="component" value="Unassembled WGS sequence"/>
</dbReference>
<sequence>MRTFFADSKDKLVRRWFERREVIIVEEMEKAEDEEDYKRIWKAFKTSFIAQYDPVISAEKAEDNYERFQLSDTMKAEEFVAGLQDILSEMDPNMPPKQMVKKMHRRLDLELRENIVDSALESIPAFQQ</sequence>
<evidence type="ECO:0000313" key="2">
    <source>
        <dbReference type="Proteomes" id="UP000708208"/>
    </source>
</evidence>
<organism evidence="1 2">
    <name type="scientific">Allacma fusca</name>
    <dbReference type="NCBI Taxonomy" id="39272"/>
    <lineage>
        <taxon>Eukaryota</taxon>
        <taxon>Metazoa</taxon>
        <taxon>Ecdysozoa</taxon>
        <taxon>Arthropoda</taxon>
        <taxon>Hexapoda</taxon>
        <taxon>Collembola</taxon>
        <taxon>Symphypleona</taxon>
        <taxon>Sminthuridae</taxon>
        <taxon>Allacma</taxon>
    </lineage>
</organism>
<comment type="caution">
    <text evidence="1">The sequence shown here is derived from an EMBL/GenBank/DDBJ whole genome shotgun (WGS) entry which is preliminary data.</text>
</comment>
<gene>
    <name evidence="1" type="ORF">AFUS01_LOCUS3003</name>
</gene>